<dbReference type="EMBL" id="JACEIB010000006">
    <property type="protein sequence ID" value="MBA2934332.1"/>
    <property type="molecule type" value="Genomic_DNA"/>
</dbReference>
<evidence type="ECO:0000313" key="2">
    <source>
        <dbReference type="Proteomes" id="UP000570166"/>
    </source>
</evidence>
<evidence type="ECO:0000313" key="1">
    <source>
        <dbReference type="EMBL" id="MBA2934332.1"/>
    </source>
</evidence>
<name>A0A838L6P6_9SPHN</name>
<dbReference type="AlphaFoldDB" id="A0A838L6P6"/>
<dbReference type="Proteomes" id="UP000570166">
    <property type="component" value="Unassembled WGS sequence"/>
</dbReference>
<comment type="caution">
    <text evidence="1">The sequence shown here is derived from an EMBL/GenBank/DDBJ whole genome shotgun (WGS) entry which is preliminary data.</text>
</comment>
<organism evidence="1 2">
    <name type="scientific">Sphingomonas chungangi</name>
    <dbReference type="NCBI Taxonomy" id="2683589"/>
    <lineage>
        <taxon>Bacteria</taxon>
        <taxon>Pseudomonadati</taxon>
        <taxon>Pseudomonadota</taxon>
        <taxon>Alphaproteobacteria</taxon>
        <taxon>Sphingomonadales</taxon>
        <taxon>Sphingomonadaceae</taxon>
        <taxon>Sphingomonas</taxon>
    </lineage>
</organism>
<reference evidence="1 2" key="1">
    <citation type="submission" date="2020-07" db="EMBL/GenBank/DDBJ databases">
        <authorList>
            <person name="Sun Q."/>
        </authorList>
    </citation>
    <scope>NUCLEOTIDE SEQUENCE [LARGE SCALE GENOMIC DNA]</scope>
    <source>
        <strain evidence="1 2">CGMCC 1.13654</strain>
    </source>
</reference>
<protein>
    <submittedName>
        <fullName evidence="1">Uncharacterized protein</fullName>
    </submittedName>
</protein>
<accession>A0A838L6P6</accession>
<proteinExistence type="predicted"/>
<keyword evidence="2" id="KW-1185">Reference proteome</keyword>
<gene>
    <name evidence="1" type="ORF">HZF05_09500</name>
</gene>
<sequence>MFSDLEHLIFRQVVYLKIAVFRAPKSPLNQRVLGSSPSASTIFPMKQTVTKGERIGRCAADCLANIANHGEHSDEEEELFRHGLLDRSCAEQGAFSKSPATVKI</sequence>
<dbReference type="RefSeq" id="WP_160365826.1">
    <property type="nucleotide sequence ID" value="NZ_JACEIB010000006.1"/>
</dbReference>